<dbReference type="Proteomes" id="UP000762676">
    <property type="component" value="Unassembled WGS sequence"/>
</dbReference>
<reference evidence="2 3" key="1">
    <citation type="journal article" date="2021" name="Elife">
        <title>Chloroplast acquisition without the gene transfer in kleptoplastic sea slugs, Plakobranchus ocellatus.</title>
        <authorList>
            <person name="Maeda T."/>
            <person name="Takahashi S."/>
            <person name="Yoshida T."/>
            <person name="Shimamura S."/>
            <person name="Takaki Y."/>
            <person name="Nagai Y."/>
            <person name="Toyoda A."/>
            <person name="Suzuki Y."/>
            <person name="Arimoto A."/>
            <person name="Ishii H."/>
            <person name="Satoh N."/>
            <person name="Nishiyama T."/>
            <person name="Hasebe M."/>
            <person name="Maruyama T."/>
            <person name="Minagawa J."/>
            <person name="Obokata J."/>
            <person name="Shigenobu S."/>
        </authorList>
    </citation>
    <scope>NUCLEOTIDE SEQUENCE [LARGE SCALE GENOMIC DNA]</scope>
</reference>
<dbReference type="EMBL" id="BMAT01012661">
    <property type="protein sequence ID" value="GFR96414.1"/>
    <property type="molecule type" value="Genomic_DNA"/>
</dbReference>
<keyword evidence="3" id="KW-1185">Reference proteome</keyword>
<gene>
    <name evidence="2" type="ORF">ElyMa_006297300</name>
</gene>
<proteinExistence type="predicted"/>
<name>A0AAV4HFR1_9GAST</name>
<evidence type="ECO:0000313" key="3">
    <source>
        <dbReference type="Proteomes" id="UP000762676"/>
    </source>
</evidence>
<feature type="region of interest" description="Disordered" evidence="1">
    <location>
        <begin position="77"/>
        <end position="153"/>
    </location>
</feature>
<evidence type="ECO:0000313" key="2">
    <source>
        <dbReference type="EMBL" id="GFR96414.1"/>
    </source>
</evidence>
<evidence type="ECO:0000256" key="1">
    <source>
        <dbReference type="SAM" id="MobiDB-lite"/>
    </source>
</evidence>
<feature type="compositionally biased region" description="Polar residues" evidence="1">
    <location>
        <begin position="77"/>
        <end position="98"/>
    </location>
</feature>
<dbReference type="AlphaFoldDB" id="A0AAV4HFR1"/>
<accession>A0AAV4HFR1</accession>
<protein>
    <submittedName>
        <fullName evidence="2">Pol-like protein</fullName>
    </submittedName>
</protein>
<organism evidence="2 3">
    <name type="scientific">Elysia marginata</name>
    <dbReference type="NCBI Taxonomy" id="1093978"/>
    <lineage>
        <taxon>Eukaryota</taxon>
        <taxon>Metazoa</taxon>
        <taxon>Spiralia</taxon>
        <taxon>Lophotrochozoa</taxon>
        <taxon>Mollusca</taxon>
        <taxon>Gastropoda</taxon>
        <taxon>Heterobranchia</taxon>
        <taxon>Euthyneura</taxon>
        <taxon>Panpulmonata</taxon>
        <taxon>Sacoglossa</taxon>
        <taxon>Placobranchoidea</taxon>
        <taxon>Plakobranchidae</taxon>
        <taxon>Elysia</taxon>
    </lineage>
</organism>
<sequence>MNGKSLPTEETLTLFGVTLNKPLTWKIHTHKINQKNLRRSIIMKKLSGTKWEAKSKMLRQVYQGYVRPAWCTFQDTESEPQYNNGAFKSSPTTELNKQTGKEKRAKKRNSSYSPHNILKEKTKNCLKSRKSPNHVMKENCKQNKDLLRQSSNY</sequence>
<feature type="compositionally biased region" description="Basic and acidic residues" evidence="1">
    <location>
        <begin position="135"/>
        <end position="147"/>
    </location>
</feature>
<comment type="caution">
    <text evidence="2">The sequence shown here is derived from an EMBL/GenBank/DDBJ whole genome shotgun (WGS) entry which is preliminary data.</text>
</comment>